<dbReference type="GO" id="GO:0005737">
    <property type="term" value="C:cytoplasm"/>
    <property type="evidence" value="ECO:0007669"/>
    <property type="project" value="TreeGrafter"/>
</dbReference>
<accession>A0A1J5TFL0</accession>
<dbReference type="AlphaFoldDB" id="A0A1J5TFL0"/>
<comment type="caution">
    <text evidence="12">The sequence shown here is derived from an EMBL/GenBank/DDBJ whole genome shotgun (WGS) entry which is preliminary data.</text>
</comment>
<dbReference type="InterPro" id="IPR036249">
    <property type="entry name" value="Thioredoxin-like_sf"/>
</dbReference>
<dbReference type="CDD" id="cd03017">
    <property type="entry name" value="PRX_BCP"/>
    <property type="match status" value="1"/>
</dbReference>
<dbReference type="FunFam" id="3.40.30.10:FF:000007">
    <property type="entry name" value="Thioredoxin-dependent thiol peroxidase"/>
    <property type="match status" value="1"/>
</dbReference>
<comment type="subunit">
    <text evidence="1">Monomer.</text>
</comment>
<dbReference type="InterPro" id="IPR013766">
    <property type="entry name" value="Thioredoxin_domain"/>
</dbReference>
<dbReference type="InterPro" id="IPR024706">
    <property type="entry name" value="Peroxiredoxin_AhpC-typ"/>
</dbReference>
<evidence type="ECO:0000256" key="7">
    <source>
        <dbReference type="ARBA" id="ARBA00023284"/>
    </source>
</evidence>
<evidence type="ECO:0000256" key="10">
    <source>
        <dbReference type="ARBA" id="ARBA00049091"/>
    </source>
</evidence>
<protein>
    <recommendedName>
        <fullName evidence="2">thioredoxin-dependent peroxiredoxin</fullName>
        <ecNumber evidence="2">1.11.1.24</ecNumber>
    </recommendedName>
    <alternativeName>
        <fullName evidence="8">Thioredoxin peroxidase</fullName>
    </alternativeName>
</protein>
<keyword evidence="6" id="KW-1015">Disulfide bond</keyword>
<evidence type="ECO:0000256" key="3">
    <source>
        <dbReference type="ARBA" id="ARBA00022559"/>
    </source>
</evidence>
<sequence>MPLQVGTEAPQFELADADMQMFSLSGQRGKNIVLYFYPKDDTPGCTMEANEFSDHIDEFARHDTIVVGVSRDDCISHASFRDKYGLSVQLLSDTDGRVCKKYGVLYEKEVDGQKKLSIQRSTFIIGKEGELRHVLYGVHAHGHAHEILKLIKEMK</sequence>
<dbReference type="EC" id="1.11.1.24" evidence="2"/>
<comment type="similarity">
    <text evidence="9">Belongs to the peroxiredoxin family. BCP/PrxQ subfamily.</text>
</comment>
<evidence type="ECO:0000256" key="1">
    <source>
        <dbReference type="ARBA" id="ARBA00011245"/>
    </source>
</evidence>
<dbReference type="SUPFAM" id="SSF52833">
    <property type="entry name" value="Thioredoxin-like"/>
    <property type="match status" value="1"/>
</dbReference>
<dbReference type="Gene3D" id="3.40.30.10">
    <property type="entry name" value="Glutaredoxin"/>
    <property type="match status" value="1"/>
</dbReference>
<evidence type="ECO:0000256" key="9">
    <source>
        <dbReference type="ARBA" id="ARBA00038489"/>
    </source>
</evidence>
<evidence type="ECO:0000256" key="5">
    <source>
        <dbReference type="ARBA" id="ARBA00023002"/>
    </source>
</evidence>
<dbReference type="PANTHER" id="PTHR42801:SF4">
    <property type="entry name" value="AHPC_TSA FAMILY PROTEIN"/>
    <property type="match status" value="1"/>
</dbReference>
<name>A0A1J5TFL0_9ZZZZ</name>
<proteinExistence type="inferred from homology"/>
<organism evidence="12">
    <name type="scientific">mine drainage metagenome</name>
    <dbReference type="NCBI Taxonomy" id="410659"/>
    <lineage>
        <taxon>unclassified sequences</taxon>
        <taxon>metagenomes</taxon>
        <taxon>ecological metagenomes</taxon>
    </lineage>
</organism>
<gene>
    <name evidence="12" type="primary">bcp_1</name>
    <name evidence="12" type="ORF">GALL_06210</name>
</gene>
<feature type="domain" description="Thioredoxin" evidence="11">
    <location>
        <begin position="3"/>
        <end position="155"/>
    </location>
</feature>
<reference evidence="12" key="1">
    <citation type="submission" date="2016-10" db="EMBL/GenBank/DDBJ databases">
        <title>Sequence of Gallionella enrichment culture.</title>
        <authorList>
            <person name="Poehlein A."/>
            <person name="Muehling M."/>
            <person name="Daniel R."/>
        </authorList>
    </citation>
    <scope>NUCLEOTIDE SEQUENCE</scope>
</reference>
<dbReference type="PANTHER" id="PTHR42801">
    <property type="entry name" value="THIOREDOXIN-DEPENDENT PEROXIDE REDUCTASE"/>
    <property type="match status" value="1"/>
</dbReference>
<evidence type="ECO:0000313" key="12">
    <source>
        <dbReference type="EMBL" id="OIR19737.1"/>
    </source>
</evidence>
<evidence type="ECO:0000259" key="11">
    <source>
        <dbReference type="PROSITE" id="PS51352"/>
    </source>
</evidence>
<dbReference type="EMBL" id="MLJW01000001">
    <property type="protein sequence ID" value="OIR19737.1"/>
    <property type="molecule type" value="Genomic_DNA"/>
</dbReference>
<dbReference type="PROSITE" id="PS51352">
    <property type="entry name" value="THIOREDOXIN_2"/>
    <property type="match status" value="1"/>
</dbReference>
<keyword evidence="3 12" id="KW-0575">Peroxidase</keyword>
<comment type="catalytic activity">
    <reaction evidence="10">
        <text>a hydroperoxide + [thioredoxin]-dithiol = an alcohol + [thioredoxin]-disulfide + H2O</text>
        <dbReference type="Rhea" id="RHEA:62620"/>
        <dbReference type="Rhea" id="RHEA-COMP:10698"/>
        <dbReference type="Rhea" id="RHEA-COMP:10700"/>
        <dbReference type="ChEBI" id="CHEBI:15377"/>
        <dbReference type="ChEBI" id="CHEBI:29950"/>
        <dbReference type="ChEBI" id="CHEBI:30879"/>
        <dbReference type="ChEBI" id="CHEBI:35924"/>
        <dbReference type="ChEBI" id="CHEBI:50058"/>
        <dbReference type="EC" id="1.11.1.24"/>
    </reaction>
</comment>
<evidence type="ECO:0000256" key="8">
    <source>
        <dbReference type="ARBA" id="ARBA00032824"/>
    </source>
</evidence>
<dbReference type="InterPro" id="IPR050924">
    <property type="entry name" value="Peroxiredoxin_BCP/PrxQ"/>
</dbReference>
<dbReference type="GO" id="GO:0034599">
    <property type="term" value="P:cellular response to oxidative stress"/>
    <property type="evidence" value="ECO:0007669"/>
    <property type="project" value="TreeGrafter"/>
</dbReference>
<dbReference type="PIRSF" id="PIRSF000239">
    <property type="entry name" value="AHPC"/>
    <property type="match status" value="1"/>
</dbReference>
<evidence type="ECO:0000256" key="4">
    <source>
        <dbReference type="ARBA" id="ARBA00022862"/>
    </source>
</evidence>
<dbReference type="GO" id="GO:0008379">
    <property type="term" value="F:thioredoxin peroxidase activity"/>
    <property type="evidence" value="ECO:0007669"/>
    <property type="project" value="TreeGrafter"/>
</dbReference>
<evidence type="ECO:0000256" key="2">
    <source>
        <dbReference type="ARBA" id="ARBA00013017"/>
    </source>
</evidence>
<keyword evidence="4" id="KW-0049">Antioxidant</keyword>
<keyword evidence="7" id="KW-0676">Redox-active center</keyword>
<dbReference type="GO" id="GO:0045454">
    <property type="term" value="P:cell redox homeostasis"/>
    <property type="evidence" value="ECO:0007669"/>
    <property type="project" value="TreeGrafter"/>
</dbReference>
<evidence type="ECO:0000256" key="6">
    <source>
        <dbReference type="ARBA" id="ARBA00023157"/>
    </source>
</evidence>
<dbReference type="InterPro" id="IPR000866">
    <property type="entry name" value="AhpC/TSA"/>
</dbReference>
<dbReference type="Pfam" id="PF00578">
    <property type="entry name" value="AhpC-TSA"/>
    <property type="match status" value="1"/>
</dbReference>
<keyword evidence="5 12" id="KW-0560">Oxidoreductase</keyword>